<dbReference type="RefSeq" id="XP_013762610.1">
    <property type="nucleotide sequence ID" value="XM_013907156.1"/>
</dbReference>
<keyword evidence="6 9" id="KW-0808">Transferase</keyword>
<dbReference type="Pfam" id="PF04101">
    <property type="entry name" value="Glyco_tran_28_C"/>
    <property type="match status" value="1"/>
</dbReference>
<keyword evidence="7" id="KW-0256">Endoplasmic reticulum</keyword>
<evidence type="ECO:0000313" key="10">
    <source>
        <dbReference type="Proteomes" id="UP000054408"/>
    </source>
</evidence>
<dbReference type="PANTHER" id="PTHR12867">
    <property type="entry name" value="GLYCOSYL TRANSFERASE-RELATED"/>
    <property type="match status" value="1"/>
</dbReference>
<keyword evidence="10" id="KW-1185">Reference proteome</keyword>
<evidence type="ECO:0000256" key="2">
    <source>
        <dbReference type="ARBA" id="ARBA00006962"/>
    </source>
</evidence>
<evidence type="ECO:0000256" key="5">
    <source>
        <dbReference type="ARBA" id="ARBA00022676"/>
    </source>
</evidence>
<dbReference type="GO" id="GO:0006488">
    <property type="term" value="P:dolichol-linked oligosaccharide biosynthetic process"/>
    <property type="evidence" value="ECO:0007669"/>
    <property type="project" value="InterPro"/>
</dbReference>
<dbReference type="AlphaFoldDB" id="A0A0L0DB70"/>
<evidence type="ECO:0000256" key="3">
    <source>
        <dbReference type="ARBA" id="ARBA00012614"/>
    </source>
</evidence>
<dbReference type="Gene3D" id="3.40.50.2000">
    <property type="entry name" value="Glycogen Phosphorylase B"/>
    <property type="match status" value="1"/>
</dbReference>
<accession>A0A0L0DB70</accession>
<evidence type="ECO:0000256" key="6">
    <source>
        <dbReference type="ARBA" id="ARBA00022679"/>
    </source>
</evidence>
<name>A0A0L0DB70_THETB</name>
<proteinExistence type="inferred from homology"/>
<dbReference type="GO" id="GO:0005783">
    <property type="term" value="C:endoplasmic reticulum"/>
    <property type="evidence" value="ECO:0007669"/>
    <property type="project" value="UniProtKB-SubCell"/>
</dbReference>
<feature type="domain" description="Glycosyl transferase family 28 C-terminal" evidence="8">
    <location>
        <begin position="11"/>
        <end position="158"/>
    </location>
</feature>
<organism evidence="9 10">
    <name type="scientific">Thecamonas trahens ATCC 50062</name>
    <dbReference type="NCBI Taxonomy" id="461836"/>
    <lineage>
        <taxon>Eukaryota</taxon>
        <taxon>Apusozoa</taxon>
        <taxon>Apusomonadida</taxon>
        <taxon>Apusomonadidae</taxon>
        <taxon>Thecamonas</taxon>
    </lineage>
</organism>
<dbReference type="GeneID" id="25560140"/>
<comment type="similarity">
    <text evidence="2">Belongs to the glycosyltransferase 28 family.</text>
</comment>
<dbReference type="OrthoDB" id="20273at2759"/>
<dbReference type="GO" id="GO:0004577">
    <property type="term" value="F:N-acetylglucosaminyldiphosphodolichol N-acetylglucosaminyltransferase activity"/>
    <property type="evidence" value="ECO:0007669"/>
    <property type="project" value="UniProtKB-EC"/>
</dbReference>
<dbReference type="STRING" id="461836.A0A0L0DB70"/>
<evidence type="ECO:0000313" key="9">
    <source>
        <dbReference type="EMBL" id="KNC48553.1"/>
    </source>
</evidence>
<sequence length="181" mass="18237">MSRSRSRSKGHVFVTVGTTKFDALIAAVNSAAVAEAAAAAGASGVVVQVGGYGEAMDELAARCDGLGIGCEVYNYKPSLQEDMAGAGWVIGHAGAGTVTEVLRMGKPMVAVANGSLMNNHQEELAAAMAGAGYVIRAEPEPQSLAAALAALSDGSAELQPFPPPASEAFVAVLDAEMGFVP</sequence>
<comment type="subcellular location">
    <subcellularLocation>
        <location evidence="1">Endoplasmic reticulum</location>
    </subcellularLocation>
</comment>
<evidence type="ECO:0000256" key="7">
    <source>
        <dbReference type="ARBA" id="ARBA00022824"/>
    </source>
</evidence>
<protein>
    <recommendedName>
        <fullName evidence="4">UDP-N-acetylglucosamine transferase subunit ALG13</fullName>
        <ecNumber evidence="3">2.4.1.141</ecNumber>
    </recommendedName>
</protein>
<evidence type="ECO:0000256" key="1">
    <source>
        <dbReference type="ARBA" id="ARBA00004240"/>
    </source>
</evidence>
<dbReference type="InterPro" id="IPR007235">
    <property type="entry name" value="Glyco_trans_28_C"/>
</dbReference>
<evidence type="ECO:0000256" key="4">
    <source>
        <dbReference type="ARBA" id="ARBA00017468"/>
    </source>
</evidence>
<dbReference type="EMBL" id="GL349434">
    <property type="protein sequence ID" value="KNC48553.1"/>
    <property type="molecule type" value="Genomic_DNA"/>
</dbReference>
<dbReference type="SUPFAM" id="SSF53756">
    <property type="entry name" value="UDP-Glycosyltransferase/glycogen phosphorylase"/>
    <property type="match status" value="1"/>
</dbReference>
<dbReference type="Proteomes" id="UP000054408">
    <property type="component" value="Unassembled WGS sequence"/>
</dbReference>
<dbReference type="PANTHER" id="PTHR12867:SF6">
    <property type="entry name" value="N-ACETYLGLUCOSAMINYLDIPHOSPHODOLICHOL N-ACETYLGLUCOSAMINYLTRANSFERASE"/>
    <property type="match status" value="1"/>
</dbReference>
<dbReference type="EC" id="2.4.1.141" evidence="3"/>
<gene>
    <name evidence="9" type="ORF">AMSG_00329</name>
</gene>
<dbReference type="InterPro" id="IPR039042">
    <property type="entry name" value="Alg13-like"/>
</dbReference>
<dbReference type="OMA" id="YCKPSQL"/>
<reference evidence="9 10" key="1">
    <citation type="submission" date="2010-05" db="EMBL/GenBank/DDBJ databases">
        <title>The Genome Sequence of Thecamonas trahens ATCC 50062.</title>
        <authorList>
            <consortium name="The Broad Institute Genome Sequencing Platform"/>
            <person name="Russ C."/>
            <person name="Cuomo C."/>
            <person name="Shea T."/>
            <person name="Young S.K."/>
            <person name="Zeng Q."/>
            <person name="Koehrsen M."/>
            <person name="Haas B."/>
            <person name="Borodovsky M."/>
            <person name="Guigo R."/>
            <person name="Alvarado L."/>
            <person name="Berlin A."/>
            <person name="Bochicchio J."/>
            <person name="Borenstein D."/>
            <person name="Chapman S."/>
            <person name="Chen Z."/>
            <person name="Freedman E."/>
            <person name="Gellesch M."/>
            <person name="Goldberg J."/>
            <person name="Griggs A."/>
            <person name="Gujja S."/>
            <person name="Heilman E."/>
            <person name="Heiman D."/>
            <person name="Hepburn T."/>
            <person name="Howarth C."/>
            <person name="Jen D."/>
            <person name="Larson L."/>
            <person name="Mehta T."/>
            <person name="Park D."/>
            <person name="Pearson M."/>
            <person name="Roberts A."/>
            <person name="Saif S."/>
            <person name="Shenoy N."/>
            <person name="Sisk P."/>
            <person name="Stolte C."/>
            <person name="Sykes S."/>
            <person name="Thomson T."/>
            <person name="Walk T."/>
            <person name="White J."/>
            <person name="Yandava C."/>
            <person name="Burger G."/>
            <person name="Gray M.W."/>
            <person name="Holland P.W.H."/>
            <person name="King N."/>
            <person name="Lang F.B.F."/>
            <person name="Roger A.J."/>
            <person name="Ruiz-Trillo I."/>
            <person name="Lander E."/>
            <person name="Nusbaum C."/>
        </authorList>
    </citation>
    <scope>NUCLEOTIDE SEQUENCE [LARGE SCALE GENOMIC DNA]</scope>
    <source>
        <strain evidence="9 10">ATCC 50062</strain>
    </source>
</reference>
<keyword evidence="5" id="KW-0328">Glycosyltransferase</keyword>
<evidence type="ECO:0000259" key="8">
    <source>
        <dbReference type="Pfam" id="PF04101"/>
    </source>
</evidence>
<dbReference type="eggNOG" id="KOG3349">
    <property type="taxonomic scope" value="Eukaryota"/>
</dbReference>